<dbReference type="EMBL" id="CAMXCT010001347">
    <property type="protein sequence ID" value="CAI3989225.1"/>
    <property type="molecule type" value="Genomic_DNA"/>
</dbReference>
<organism evidence="1">
    <name type="scientific">Cladocopium goreaui</name>
    <dbReference type="NCBI Taxonomy" id="2562237"/>
    <lineage>
        <taxon>Eukaryota</taxon>
        <taxon>Sar</taxon>
        <taxon>Alveolata</taxon>
        <taxon>Dinophyceae</taxon>
        <taxon>Suessiales</taxon>
        <taxon>Symbiodiniaceae</taxon>
        <taxon>Cladocopium</taxon>
    </lineage>
</organism>
<dbReference type="Proteomes" id="UP001152797">
    <property type="component" value="Unassembled WGS sequence"/>
</dbReference>
<dbReference type="Pfam" id="PF03357">
    <property type="entry name" value="Snf7"/>
    <property type="match status" value="1"/>
</dbReference>
<proteinExistence type="predicted"/>
<keyword evidence="3" id="KW-1185">Reference proteome</keyword>
<protein>
    <submittedName>
        <fullName evidence="2">Endoplasmin-like</fullName>
    </submittedName>
</protein>
<sequence>MEAVKLQLTTHMASISTSQSIRLSSDIMKKMNAIARIPEVSAVMKDMREQMAMCADAEDSIEDALRDDGEEREAAFQVQKVLEDLKLWNQL</sequence>
<dbReference type="GO" id="GO:0007034">
    <property type="term" value="P:vacuolar transport"/>
    <property type="evidence" value="ECO:0007669"/>
    <property type="project" value="InterPro"/>
</dbReference>
<reference evidence="2 3" key="2">
    <citation type="submission" date="2024-05" db="EMBL/GenBank/DDBJ databases">
        <authorList>
            <person name="Chen Y."/>
            <person name="Shah S."/>
            <person name="Dougan E. K."/>
            <person name="Thang M."/>
            <person name="Chan C."/>
        </authorList>
    </citation>
    <scope>NUCLEOTIDE SEQUENCE [LARGE SCALE GENOMIC DNA]</scope>
</reference>
<dbReference type="InterPro" id="IPR005024">
    <property type="entry name" value="Snf7_fam"/>
</dbReference>
<dbReference type="EMBL" id="CAMXCT020001347">
    <property type="protein sequence ID" value="CAL1142600.1"/>
    <property type="molecule type" value="Genomic_DNA"/>
</dbReference>
<dbReference type="Gene3D" id="6.10.140.1230">
    <property type="match status" value="1"/>
</dbReference>
<comment type="caution">
    <text evidence="1">The sequence shown here is derived from an EMBL/GenBank/DDBJ whole genome shotgun (WGS) entry which is preliminary data.</text>
</comment>
<evidence type="ECO:0000313" key="1">
    <source>
        <dbReference type="EMBL" id="CAI3989225.1"/>
    </source>
</evidence>
<gene>
    <name evidence="1" type="ORF">C1SCF055_LOCUS16316</name>
</gene>
<dbReference type="OrthoDB" id="444527at2759"/>
<dbReference type="AlphaFoldDB" id="A0A9P1FWE6"/>
<evidence type="ECO:0000313" key="3">
    <source>
        <dbReference type="Proteomes" id="UP001152797"/>
    </source>
</evidence>
<reference evidence="1" key="1">
    <citation type="submission" date="2022-10" db="EMBL/GenBank/DDBJ databases">
        <authorList>
            <person name="Chen Y."/>
            <person name="Dougan E. K."/>
            <person name="Chan C."/>
            <person name="Rhodes N."/>
            <person name="Thang M."/>
        </authorList>
    </citation>
    <scope>NUCLEOTIDE SEQUENCE</scope>
</reference>
<evidence type="ECO:0000313" key="2">
    <source>
        <dbReference type="EMBL" id="CAL4776537.1"/>
    </source>
</evidence>
<name>A0A9P1FWE6_9DINO</name>
<accession>A0A9P1FWE6</accession>
<dbReference type="EMBL" id="CAMXCT030001347">
    <property type="protein sequence ID" value="CAL4776537.1"/>
    <property type="molecule type" value="Genomic_DNA"/>
</dbReference>